<dbReference type="Proteomes" id="UP000032874">
    <property type="component" value="Unassembled WGS sequence"/>
</dbReference>
<gene>
    <name evidence="2" type="ORF">KP22_06125</name>
</gene>
<dbReference type="AlphaFoldDB" id="A0A093SC17"/>
<reference evidence="2 3" key="1">
    <citation type="submission" date="2014-08" db="EMBL/GenBank/DDBJ databases">
        <title>Genome sequences of NCPPB Pectobacterium isolates.</title>
        <authorList>
            <person name="Glover R.H."/>
            <person name="Sapp M."/>
            <person name="Elphinstone J."/>
        </authorList>
    </citation>
    <scope>NUCLEOTIDE SEQUENCE [LARGE SCALE GENOMIC DNA]</scope>
    <source>
        <strain evidence="2 3">NCPPB 2795</strain>
    </source>
</reference>
<dbReference type="eggNOG" id="COG5654">
    <property type="taxonomic scope" value="Bacteria"/>
</dbReference>
<evidence type="ECO:0000313" key="3">
    <source>
        <dbReference type="Proteomes" id="UP000032874"/>
    </source>
</evidence>
<dbReference type="InterPro" id="IPR014914">
    <property type="entry name" value="RES_dom"/>
</dbReference>
<accession>A0A093SC17</accession>
<feature type="domain" description="RES" evidence="1">
    <location>
        <begin position="14"/>
        <end position="146"/>
    </location>
</feature>
<evidence type="ECO:0000313" key="2">
    <source>
        <dbReference type="EMBL" id="KFX07666.1"/>
    </source>
</evidence>
<dbReference type="RefSeq" id="WP_039323053.1">
    <property type="nucleotide sequence ID" value="NZ_JAODTE010000001.1"/>
</dbReference>
<name>A0A093SC17_9GAMM</name>
<evidence type="ECO:0000259" key="1">
    <source>
        <dbReference type="SMART" id="SM00953"/>
    </source>
</evidence>
<comment type="caution">
    <text evidence="2">The sequence shown here is derived from an EMBL/GenBank/DDBJ whole genome shotgun (WGS) entry which is preliminary data.</text>
</comment>
<dbReference type="STRING" id="55207.KP22_06125"/>
<dbReference type="Pfam" id="PF08808">
    <property type="entry name" value="RES"/>
    <property type="match status" value="1"/>
</dbReference>
<dbReference type="EMBL" id="JQHM01000001">
    <property type="protein sequence ID" value="KFX07666.1"/>
    <property type="molecule type" value="Genomic_DNA"/>
</dbReference>
<dbReference type="SMART" id="SM00953">
    <property type="entry name" value="RES"/>
    <property type="match status" value="1"/>
</dbReference>
<protein>
    <recommendedName>
        <fullName evidence="1">RES domain-containing protein</fullName>
    </recommendedName>
</protein>
<sequence length="162" mass="18235">MRLYRITKAVWLEAFSGQTGVSFLHGARFNQPNTPVLYFSETPAVAMLEMGNYLPSPQLLPASYRLGVYELPDDVPQESITLDMLPEDWQCYPFMPDVQALGSRCLNAGRSLVIWVPTSTVKPFGSMRNALINPLHPALSQLRLIEAIPDFYSHRLFNPVGH</sequence>
<proteinExistence type="predicted"/>
<organism evidence="2 3">
    <name type="scientific">Pectobacterium betavasculorum</name>
    <dbReference type="NCBI Taxonomy" id="55207"/>
    <lineage>
        <taxon>Bacteria</taxon>
        <taxon>Pseudomonadati</taxon>
        <taxon>Pseudomonadota</taxon>
        <taxon>Gammaproteobacteria</taxon>
        <taxon>Enterobacterales</taxon>
        <taxon>Pectobacteriaceae</taxon>
        <taxon>Pectobacterium</taxon>
    </lineage>
</organism>